<dbReference type="AlphaFoldDB" id="A0A7W7ZC31"/>
<keyword evidence="1" id="KW-0472">Membrane</keyword>
<dbReference type="EMBL" id="JACHIP010000002">
    <property type="protein sequence ID" value="MBB5056636.1"/>
    <property type="molecule type" value="Genomic_DNA"/>
</dbReference>
<evidence type="ECO:0000313" key="2">
    <source>
        <dbReference type="EMBL" id="MBB5056636.1"/>
    </source>
</evidence>
<keyword evidence="3" id="KW-1185">Reference proteome</keyword>
<name>A0A7W7ZC31_9BACT</name>
<dbReference type="Proteomes" id="UP000540989">
    <property type="component" value="Unassembled WGS sequence"/>
</dbReference>
<organism evidence="2 3">
    <name type="scientific">Granulicella aggregans</name>
    <dbReference type="NCBI Taxonomy" id="474949"/>
    <lineage>
        <taxon>Bacteria</taxon>
        <taxon>Pseudomonadati</taxon>
        <taxon>Acidobacteriota</taxon>
        <taxon>Terriglobia</taxon>
        <taxon>Terriglobales</taxon>
        <taxon>Acidobacteriaceae</taxon>
        <taxon>Granulicella</taxon>
    </lineage>
</organism>
<protein>
    <submittedName>
        <fullName evidence="2">Uncharacterized protein</fullName>
    </submittedName>
</protein>
<reference evidence="2 3" key="1">
    <citation type="submission" date="2020-08" db="EMBL/GenBank/DDBJ databases">
        <title>Genomic Encyclopedia of Type Strains, Phase IV (KMG-V): Genome sequencing to study the core and pangenomes of soil and plant-associated prokaryotes.</title>
        <authorList>
            <person name="Whitman W."/>
        </authorList>
    </citation>
    <scope>NUCLEOTIDE SEQUENCE [LARGE SCALE GENOMIC DNA]</scope>
    <source>
        <strain evidence="2 3">M8UP14</strain>
    </source>
</reference>
<keyword evidence="1" id="KW-1133">Transmembrane helix</keyword>
<gene>
    <name evidence="2" type="ORF">HDF16_001321</name>
</gene>
<sequence length="57" mass="6387">MSEPLHSFVVSVSCIVGVAILIPVLESLVRMIRRSSTNLDQPEVVQLTPVRPRRRGF</sequence>
<keyword evidence="1" id="KW-0812">Transmembrane</keyword>
<comment type="caution">
    <text evidence="2">The sequence shown here is derived from an EMBL/GenBank/DDBJ whole genome shotgun (WGS) entry which is preliminary data.</text>
</comment>
<evidence type="ECO:0000256" key="1">
    <source>
        <dbReference type="SAM" id="Phobius"/>
    </source>
</evidence>
<proteinExistence type="predicted"/>
<evidence type="ECO:0000313" key="3">
    <source>
        <dbReference type="Proteomes" id="UP000540989"/>
    </source>
</evidence>
<feature type="transmembrane region" description="Helical" evidence="1">
    <location>
        <begin position="6"/>
        <end position="25"/>
    </location>
</feature>
<accession>A0A7W7ZC31</accession>
<dbReference type="RefSeq" id="WP_184214703.1">
    <property type="nucleotide sequence ID" value="NZ_JACHIP010000002.1"/>
</dbReference>